<dbReference type="RefSeq" id="WP_341402922.1">
    <property type="nucleotide sequence ID" value="NZ_JBBUKT010000001.1"/>
</dbReference>
<proteinExistence type="inferred from homology"/>
<evidence type="ECO:0000256" key="1">
    <source>
        <dbReference type="ARBA" id="ARBA00004761"/>
    </source>
</evidence>
<dbReference type="GO" id="GO:0046316">
    <property type="term" value="F:gluconokinase activity"/>
    <property type="evidence" value="ECO:0007669"/>
    <property type="project" value="UniProtKB-EC"/>
</dbReference>
<evidence type="ECO:0000256" key="3">
    <source>
        <dbReference type="ARBA" id="ARBA00012054"/>
    </source>
</evidence>
<evidence type="ECO:0000256" key="8">
    <source>
        <dbReference type="ARBA" id="ARBA00048090"/>
    </source>
</evidence>
<organism evidence="10 11">
    <name type="scientific">Luteolibacter soli</name>
    <dbReference type="NCBI Taxonomy" id="3135280"/>
    <lineage>
        <taxon>Bacteria</taxon>
        <taxon>Pseudomonadati</taxon>
        <taxon>Verrucomicrobiota</taxon>
        <taxon>Verrucomicrobiia</taxon>
        <taxon>Verrucomicrobiales</taxon>
        <taxon>Verrucomicrobiaceae</taxon>
        <taxon>Luteolibacter</taxon>
    </lineage>
</organism>
<sequence>MRIVIAGVSGSGKTTIGKLVAEELGCEFADADAFHPPENIAKMSAGVPLDDGDREGWLEALGHHLADRGSIVLACSALKKIYRDRLRELAGPIRFFVLTAGRAVLEERLAHREHFMPGSLLDSQLNTLELGEDVEEIENDRSPEEVSEVVISRC</sequence>
<dbReference type="PANTHER" id="PTHR43442:SF3">
    <property type="entry name" value="GLUCONOKINASE-RELATED"/>
    <property type="match status" value="1"/>
</dbReference>
<evidence type="ECO:0000313" key="10">
    <source>
        <dbReference type="EMBL" id="MEK7949504.1"/>
    </source>
</evidence>
<protein>
    <recommendedName>
        <fullName evidence="3 9">Gluconokinase</fullName>
        <ecNumber evidence="3 9">2.7.1.12</ecNumber>
    </recommendedName>
</protein>
<keyword evidence="7 9" id="KW-0067">ATP-binding</keyword>
<dbReference type="CDD" id="cd02021">
    <property type="entry name" value="GntK"/>
    <property type="match status" value="1"/>
</dbReference>
<comment type="pathway">
    <text evidence="1">Carbohydrate acid metabolism.</text>
</comment>
<comment type="similarity">
    <text evidence="2 9">Belongs to the gluconokinase GntK/GntV family.</text>
</comment>
<dbReference type="EC" id="2.7.1.12" evidence="3 9"/>
<comment type="caution">
    <text evidence="10">The sequence shown here is derived from an EMBL/GenBank/DDBJ whole genome shotgun (WGS) entry which is preliminary data.</text>
</comment>
<evidence type="ECO:0000256" key="5">
    <source>
        <dbReference type="ARBA" id="ARBA00022741"/>
    </source>
</evidence>
<dbReference type="PANTHER" id="PTHR43442">
    <property type="entry name" value="GLUCONOKINASE-RELATED"/>
    <property type="match status" value="1"/>
</dbReference>
<dbReference type="SUPFAM" id="SSF52540">
    <property type="entry name" value="P-loop containing nucleoside triphosphate hydrolases"/>
    <property type="match status" value="1"/>
</dbReference>
<evidence type="ECO:0000256" key="4">
    <source>
        <dbReference type="ARBA" id="ARBA00022679"/>
    </source>
</evidence>
<evidence type="ECO:0000313" key="11">
    <source>
        <dbReference type="Proteomes" id="UP001371305"/>
    </source>
</evidence>
<evidence type="ECO:0000256" key="9">
    <source>
        <dbReference type="RuleBase" id="RU363066"/>
    </source>
</evidence>
<dbReference type="Pfam" id="PF01202">
    <property type="entry name" value="SKI"/>
    <property type="match status" value="1"/>
</dbReference>
<keyword evidence="4 9" id="KW-0808">Transferase</keyword>
<keyword evidence="11" id="KW-1185">Reference proteome</keyword>
<keyword evidence="6 9" id="KW-0418">Kinase</keyword>
<accession>A0ABU9AR67</accession>
<evidence type="ECO:0000256" key="6">
    <source>
        <dbReference type="ARBA" id="ARBA00022777"/>
    </source>
</evidence>
<evidence type="ECO:0000256" key="2">
    <source>
        <dbReference type="ARBA" id="ARBA00008420"/>
    </source>
</evidence>
<comment type="catalytic activity">
    <reaction evidence="8 9">
        <text>D-gluconate + ATP = 6-phospho-D-gluconate + ADP + H(+)</text>
        <dbReference type="Rhea" id="RHEA:19433"/>
        <dbReference type="ChEBI" id="CHEBI:15378"/>
        <dbReference type="ChEBI" id="CHEBI:18391"/>
        <dbReference type="ChEBI" id="CHEBI:30616"/>
        <dbReference type="ChEBI" id="CHEBI:58759"/>
        <dbReference type="ChEBI" id="CHEBI:456216"/>
        <dbReference type="EC" id="2.7.1.12"/>
    </reaction>
</comment>
<dbReference type="EMBL" id="JBBUKT010000001">
    <property type="protein sequence ID" value="MEK7949504.1"/>
    <property type="molecule type" value="Genomic_DNA"/>
</dbReference>
<dbReference type="Proteomes" id="UP001371305">
    <property type="component" value="Unassembled WGS sequence"/>
</dbReference>
<evidence type="ECO:0000256" key="7">
    <source>
        <dbReference type="ARBA" id="ARBA00022840"/>
    </source>
</evidence>
<name>A0ABU9AR67_9BACT</name>
<keyword evidence="5 9" id="KW-0547">Nucleotide-binding</keyword>
<dbReference type="Gene3D" id="3.40.50.300">
    <property type="entry name" value="P-loop containing nucleotide triphosphate hydrolases"/>
    <property type="match status" value="1"/>
</dbReference>
<dbReference type="InterPro" id="IPR006001">
    <property type="entry name" value="Therm_gnt_kin"/>
</dbReference>
<dbReference type="InterPro" id="IPR027417">
    <property type="entry name" value="P-loop_NTPase"/>
</dbReference>
<dbReference type="InterPro" id="IPR031322">
    <property type="entry name" value="Shikimate/glucono_kinase"/>
</dbReference>
<reference evidence="10 11" key="1">
    <citation type="submission" date="2024-04" db="EMBL/GenBank/DDBJ databases">
        <title>Luteolibacter sp. isolated from soil.</title>
        <authorList>
            <person name="An J."/>
        </authorList>
    </citation>
    <scope>NUCLEOTIDE SEQUENCE [LARGE SCALE GENOMIC DNA]</scope>
    <source>
        <strain evidence="10 11">Y139</strain>
    </source>
</reference>
<gene>
    <name evidence="10" type="ORF">WKV53_03300</name>
</gene>
<dbReference type="NCBIfam" id="TIGR01313">
    <property type="entry name" value="therm_gnt_kin"/>
    <property type="match status" value="1"/>
</dbReference>